<dbReference type="Proteomes" id="UP001229346">
    <property type="component" value="Unassembled WGS sequence"/>
</dbReference>
<sequence length="169" mass="18955">MKKTQTSADISSYIFQIEVLVEGATNGEALEQLLRHLNNGGFPDYRIQSGVQLGQVLDERKAAAQTQQPVPIQLPRHEKPKSKPAPVEPVTTSVASVSVGNGFERIKQIIKKNSLIRLVVNKGLGITLNIPCRILNMNENENLITVYHVDEKQVYTFRLNEIEDYMEQA</sequence>
<name>A0ABT9U7K1_PAEHA</name>
<reference evidence="2 3" key="1">
    <citation type="submission" date="2023-07" db="EMBL/GenBank/DDBJ databases">
        <title>Sorghum-associated microbial communities from plants grown in Nebraska, USA.</title>
        <authorList>
            <person name="Schachtman D."/>
        </authorList>
    </citation>
    <scope>NUCLEOTIDE SEQUENCE [LARGE SCALE GENOMIC DNA]</scope>
    <source>
        <strain evidence="2 3">CC482</strain>
    </source>
</reference>
<evidence type="ECO:0008006" key="4">
    <source>
        <dbReference type="Google" id="ProtNLM"/>
    </source>
</evidence>
<feature type="region of interest" description="Disordered" evidence="1">
    <location>
        <begin position="65"/>
        <end position="89"/>
    </location>
</feature>
<dbReference type="EMBL" id="JAUSSU010000007">
    <property type="protein sequence ID" value="MDQ0114434.1"/>
    <property type="molecule type" value="Genomic_DNA"/>
</dbReference>
<proteinExistence type="predicted"/>
<comment type="caution">
    <text evidence="2">The sequence shown here is derived from an EMBL/GenBank/DDBJ whole genome shotgun (WGS) entry which is preliminary data.</text>
</comment>
<evidence type="ECO:0000313" key="2">
    <source>
        <dbReference type="EMBL" id="MDQ0114434.1"/>
    </source>
</evidence>
<evidence type="ECO:0000256" key="1">
    <source>
        <dbReference type="SAM" id="MobiDB-lite"/>
    </source>
</evidence>
<protein>
    <recommendedName>
        <fullName evidence="4">DUF2642 domain-containing protein</fullName>
    </recommendedName>
</protein>
<keyword evidence="3" id="KW-1185">Reference proteome</keyword>
<organism evidence="2 3">
    <name type="scientific">Paenibacillus harenae</name>
    <dbReference type="NCBI Taxonomy" id="306543"/>
    <lineage>
        <taxon>Bacteria</taxon>
        <taxon>Bacillati</taxon>
        <taxon>Bacillota</taxon>
        <taxon>Bacilli</taxon>
        <taxon>Bacillales</taxon>
        <taxon>Paenibacillaceae</taxon>
        <taxon>Paenibacillus</taxon>
    </lineage>
</organism>
<evidence type="ECO:0000313" key="3">
    <source>
        <dbReference type="Proteomes" id="UP001229346"/>
    </source>
</evidence>
<accession>A0ABT9U7K1</accession>
<dbReference type="RefSeq" id="WP_307205765.1">
    <property type="nucleotide sequence ID" value="NZ_JAUSSU010000007.1"/>
</dbReference>
<gene>
    <name evidence="2" type="ORF">J2T15_003889</name>
</gene>